<proteinExistence type="predicted"/>
<dbReference type="OMA" id="ISRGLFM"/>
<evidence type="ECO:0000256" key="1">
    <source>
        <dbReference type="SAM" id="MobiDB-lite"/>
    </source>
</evidence>
<keyword evidence="2" id="KW-0472">Membrane</keyword>
<dbReference type="AlphaFoldDB" id="A0A1M2V217"/>
<evidence type="ECO:0000313" key="3">
    <source>
        <dbReference type="EMBL" id="OJT01633.1"/>
    </source>
</evidence>
<evidence type="ECO:0000256" key="2">
    <source>
        <dbReference type="SAM" id="Phobius"/>
    </source>
</evidence>
<organism evidence="3 4">
    <name type="scientific">Trametes pubescens</name>
    <name type="common">White-rot fungus</name>
    <dbReference type="NCBI Taxonomy" id="154538"/>
    <lineage>
        <taxon>Eukaryota</taxon>
        <taxon>Fungi</taxon>
        <taxon>Dikarya</taxon>
        <taxon>Basidiomycota</taxon>
        <taxon>Agaricomycotina</taxon>
        <taxon>Agaricomycetes</taxon>
        <taxon>Polyporales</taxon>
        <taxon>Polyporaceae</taxon>
        <taxon>Trametes</taxon>
    </lineage>
</organism>
<accession>A0A1M2V217</accession>
<keyword evidence="4" id="KW-1185">Reference proteome</keyword>
<keyword evidence="2" id="KW-0812">Transmembrane</keyword>
<gene>
    <name evidence="3" type="ORF">TRAPUB_7891</name>
</gene>
<dbReference type="OrthoDB" id="2755641at2759"/>
<feature type="region of interest" description="Disordered" evidence="1">
    <location>
        <begin position="1"/>
        <end position="88"/>
    </location>
</feature>
<protein>
    <submittedName>
        <fullName evidence="3">Uncharacterized protein</fullName>
    </submittedName>
</protein>
<feature type="compositionally biased region" description="Low complexity" evidence="1">
    <location>
        <begin position="46"/>
        <end position="69"/>
    </location>
</feature>
<evidence type="ECO:0000313" key="4">
    <source>
        <dbReference type="Proteomes" id="UP000184267"/>
    </source>
</evidence>
<name>A0A1M2V217_TRAPU</name>
<reference evidence="3 4" key="1">
    <citation type="submission" date="2016-10" db="EMBL/GenBank/DDBJ databases">
        <title>Genome sequence of the basidiomycete white-rot fungus Trametes pubescens.</title>
        <authorList>
            <person name="Makela M.R."/>
            <person name="Granchi Z."/>
            <person name="Peng M."/>
            <person name="De Vries R.P."/>
            <person name="Grigoriev I."/>
            <person name="Riley R."/>
            <person name="Hilden K."/>
        </authorList>
    </citation>
    <scope>NUCLEOTIDE SEQUENCE [LARGE SCALE GENOMIC DNA]</scope>
    <source>
        <strain evidence="3 4">FBCC735</strain>
    </source>
</reference>
<dbReference type="Proteomes" id="UP000184267">
    <property type="component" value="Unassembled WGS sequence"/>
</dbReference>
<feature type="compositionally biased region" description="Pro residues" evidence="1">
    <location>
        <begin position="30"/>
        <end position="45"/>
    </location>
</feature>
<dbReference type="EMBL" id="MNAD01001728">
    <property type="protein sequence ID" value="OJT01633.1"/>
    <property type="molecule type" value="Genomic_DNA"/>
</dbReference>
<feature type="transmembrane region" description="Helical" evidence="2">
    <location>
        <begin position="115"/>
        <end position="134"/>
    </location>
</feature>
<keyword evidence="2" id="KW-1133">Transmembrane helix</keyword>
<comment type="caution">
    <text evidence="3">The sequence shown here is derived from an EMBL/GenBank/DDBJ whole genome shotgun (WGS) entry which is preliminary data.</text>
</comment>
<sequence>MIVTKDSKPEVTFTSPTGYEASSPGASASSPPPVNMSPLSGPPVPSSAATMPAPPAYSVVSAASPSQPSTSTRGTSDGPTRVVDRDRGYVAPAPSRLTKVQTNEQNAGHAVSRGLFVMFMLPVVAFLALLWAVGKVIEGTGRWLVIGPEAAYRSYKAREERKIERRAKGRSVV</sequence>